<dbReference type="OrthoDB" id="5190020at2"/>
<dbReference type="AlphaFoldDB" id="A0A561SEP9"/>
<dbReference type="Proteomes" id="UP000317940">
    <property type="component" value="Unassembled WGS sequence"/>
</dbReference>
<organism evidence="1 2">
    <name type="scientific">Kitasatospora viridis</name>
    <dbReference type="NCBI Taxonomy" id="281105"/>
    <lineage>
        <taxon>Bacteria</taxon>
        <taxon>Bacillati</taxon>
        <taxon>Actinomycetota</taxon>
        <taxon>Actinomycetes</taxon>
        <taxon>Kitasatosporales</taxon>
        <taxon>Streptomycetaceae</taxon>
        <taxon>Kitasatospora</taxon>
    </lineage>
</organism>
<evidence type="ECO:0000313" key="2">
    <source>
        <dbReference type="Proteomes" id="UP000317940"/>
    </source>
</evidence>
<dbReference type="RefSeq" id="WP_145911275.1">
    <property type="nucleotide sequence ID" value="NZ_BAAAMZ010000005.1"/>
</dbReference>
<comment type="caution">
    <text evidence="1">The sequence shown here is derived from an EMBL/GenBank/DDBJ whole genome shotgun (WGS) entry which is preliminary data.</text>
</comment>
<protein>
    <submittedName>
        <fullName evidence="1">Uncharacterized protein</fullName>
    </submittedName>
</protein>
<sequence length="153" mass="17044">MDQVFTLAWQYVAGLVETDDLPMAAARLLADGLDSPALRDLAGRGRREDGWELEGLFRQAVAELGATVPDPESAERCRLRDLADRLAAGDGTPWQVAGWVWCALPAARTGPEREFLEAVGEEYVVVMMRDDHPEDFRAWEARVRAAAERFSRT</sequence>
<accession>A0A561SEP9</accession>
<evidence type="ECO:0000313" key="1">
    <source>
        <dbReference type="EMBL" id="TWF73332.1"/>
    </source>
</evidence>
<gene>
    <name evidence="1" type="ORF">FHX73_16483</name>
</gene>
<keyword evidence="2" id="KW-1185">Reference proteome</keyword>
<proteinExistence type="predicted"/>
<dbReference type="EMBL" id="VIWT01000006">
    <property type="protein sequence ID" value="TWF73332.1"/>
    <property type="molecule type" value="Genomic_DNA"/>
</dbReference>
<name>A0A561SEP9_9ACTN</name>
<reference evidence="1 2" key="1">
    <citation type="submission" date="2019-06" db="EMBL/GenBank/DDBJ databases">
        <title>Sequencing the genomes of 1000 actinobacteria strains.</title>
        <authorList>
            <person name="Klenk H.-P."/>
        </authorList>
    </citation>
    <scope>NUCLEOTIDE SEQUENCE [LARGE SCALE GENOMIC DNA]</scope>
    <source>
        <strain evidence="1 2">DSM 44826</strain>
    </source>
</reference>